<evidence type="ECO:0000256" key="1">
    <source>
        <dbReference type="SAM" id="MobiDB-lite"/>
    </source>
</evidence>
<evidence type="ECO:0000313" key="2">
    <source>
        <dbReference type="EMBL" id="MPC39999.1"/>
    </source>
</evidence>
<name>A0A5B7F416_PORTR</name>
<protein>
    <submittedName>
        <fullName evidence="2">Uncharacterized protein</fullName>
    </submittedName>
</protein>
<evidence type="ECO:0000313" key="3">
    <source>
        <dbReference type="Proteomes" id="UP000324222"/>
    </source>
</evidence>
<proteinExistence type="predicted"/>
<reference evidence="2 3" key="1">
    <citation type="submission" date="2019-05" db="EMBL/GenBank/DDBJ databases">
        <title>Another draft genome of Portunus trituberculatus and its Hox gene families provides insights of decapod evolution.</title>
        <authorList>
            <person name="Jeong J.-H."/>
            <person name="Song I."/>
            <person name="Kim S."/>
            <person name="Choi T."/>
            <person name="Kim D."/>
            <person name="Ryu S."/>
            <person name="Kim W."/>
        </authorList>
    </citation>
    <scope>NUCLEOTIDE SEQUENCE [LARGE SCALE GENOMIC DNA]</scope>
    <source>
        <tissue evidence="2">Muscle</tissue>
    </source>
</reference>
<dbReference type="Proteomes" id="UP000324222">
    <property type="component" value="Unassembled WGS sequence"/>
</dbReference>
<dbReference type="EMBL" id="VSRR010004540">
    <property type="protein sequence ID" value="MPC39999.1"/>
    <property type="molecule type" value="Genomic_DNA"/>
</dbReference>
<feature type="region of interest" description="Disordered" evidence="1">
    <location>
        <begin position="58"/>
        <end position="91"/>
    </location>
</feature>
<gene>
    <name evidence="2" type="ORF">E2C01_033553</name>
</gene>
<organism evidence="2 3">
    <name type="scientific">Portunus trituberculatus</name>
    <name type="common">Swimming crab</name>
    <name type="synonym">Neptunus trituberculatus</name>
    <dbReference type="NCBI Taxonomy" id="210409"/>
    <lineage>
        <taxon>Eukaryota</taxon>
        <taxon>Metazoa</taxon>
        <taxon>Ecdysozoa</taxon>
        <taxon>Arthropoda</taxon>
        <taxon>Crustacea</taxon>
        <taxon>Multicrustacea</taxon>
        <taxon>Malacostraca</taxon>
        <taxon>Eumalacostraca</taxon>
        <taxon>Eucarida</taxon>
        <taxon>Decapoda</taxon>
        <taxon>Pleocyemata</taxon>
        <taxon>Brachyura</taxon>
        <taxon>Eubrachyura</taxon>
        <taxon>Portunoidea</taxon>
        <taxon>Portunidae</taxon>
        <taxon>Portuninae</taxon>
        <taxon>Portunus</taxon>
    </lineage>
</organism>
<keyword evidence="3" id="KW-1185">Reference proteome</keyword>
<dbReference type="AlphaFoldDB" id="A0A5B7F416"/>
<accession>A0A5B7F416</accession>
<sequence length="91" mass="10204">MMPVNDSAHHICCFALSFRNQQFVNGLANPSVTPQLLRLLLLYRPVLPLSRPPPISPSLPILPPLHSRKNPQHQPRLLHAPSSARDIHQPT</sequence>
<comment type="caution">
    <text evidence="2">The sequence shown here is derived from an EMBL/GenBank/DDBJ whole genome shotgun (WGS) entry which is preliminary data.</text>
</comment>